<evidence type="ECO:0000256" key="2">
    <source>
        <dbReference type="ARBA" id="ARBA00018874"/>
    </source>
</evidence>
<accession>A0A914X0V0</accession>
<keyword evidence="3" id="KW-0072">Autophagy</keyword>
<comment type="similarity">
    <text evidence="1">Belongs to the ATG101 family.</text>
</comment>
<dbReference type="InterPro" id="IPR012445">
    <property type="entry name" value="ATG101"/>
</dbReference>
<reference evidence="5" key="1">
    <citation type="submission" date="2022-11" db="UniProtKB">
        <authorList>
            <consortium name="WormBaseParasite"/>
        </authorList>
    </citation>
    <scope>IDENTIFICATION</scope>
</reference>
<dbReference type="Pfam" id="PF07855">
    <property type="entry name" value="ATG101"/>
    <property type="match status" value="1"/>
</dbReference>
<keyword evidence="4" id="KW-1185">Reference proteome</keyword>
<protein>
    <recommendedName>
        <fullName evidence="2">Autophagy-related protein 101</fullName>
    </recommendedName>
</protein>
<evidence type="ECO:0000313" key="4">
    <source>
        <dbReference type="Proteomes" id="UP000887566"/>
    </source>
</evidence>
<dbReference type="GO" id="GO:1990316">
    <property type="term" value="C:Atg1/ULK1 kinase complex"/>
    <property type="evidence" value="ECO:0007669"/>
    <property type="project" value="TreeGrafter"/>
</dbReference>
<evidence type="ECO:0000256" key="1">
    <source>
        <dbReference type="ARBA" id="ARBA00007130"/>
    </source>
</evidence>
<name>A0A914X0V0_9BILA</name>
<dbReference type="Proteomes" id="UP000887566">
    <property type="component" value="Unplaced"/>
</dbReference>
<sequence>MNARNQQFQLTVESRQLKEAVSCVFHTLLLHRSVGKFRYKAEGSYSVGVVGTEDVDCDYVDLTYVRANSPELTDLLESDVGAFCDAIGSVPQTVVSGRIALEFFQKRKRQWPLPEDVVPWEIWQLQVDVVRVESENEYHRLRDSVGECLGDAVLTVCGAVNRPLYLPKMPIQSDLSLVFDTRLSDIQPYLFRVVHQLGSGPGDYHRRMLKPGETLLPGASEGLSTTVRKLLKDTLSL</sequence>
<evidence type="ECO:0000256" key="3">
    <source>
        <dbReference type="ARBA" id="ARBA00023006"/>
    </source>
</evidence>
<dbReference type="GO" id="GO:0000045">
    <property type="term" value="P:autophagosome assembly"/>
    <property type="evidence" value="ECO:0007669"/>
    <property type="project" value="TreeGrafter"/>
</dbReference>
<dbReference type="PANTHER" id="PTHR13292">
    <property type="entry name" value="AUTOPHAGY-RELATED PROTEIN 101"/>
    <property type="match status" value="1"/>
</dbReference>
<dbReference type="AlphaFoldDB" id="A0A914X0V0"/>
<dbReference type="PANTHER" id="PTHR13292:SF0">
    <property type="entry name" value="AUTOPHAGY-RELATED PROTEIN 101"/>
    <property type="match status" value="1"/>
</dbReference>
<dbReference type="GO" id="GO:0000407">
    <property type="term" value="C:phagophore assembly site"/>
    <property type="evidence" value="ECO:0007669"/>
    <property type="project" value="TreeGrafter"/>
</dbReference>
<organism evidence="4 5">
    <name type="scientific">Plectus sambesii</name>
    <dbReference type="NCBI Taxonomy" id="2011161"/>
    <lineage>
        <taxon>Eukaryota</taxon>
        <taxon>Metazoa</taxon>
        <taxon>Ecdysozoa</taxon>
        <taxon>Nematoda</taxon>
        <taxon>Chromadorea</taxon>
        <taxon>Plectida</taxon>
        <taxon>Plectina</taxon>
        <taxon>Plectoidea</taxon>
        <taxon>Plectidae</taxon>
        <taxon>Plectus</taxon>
    </lineage>
</organism>
<dbReference type="WBParaSite" id="PSAMB.scaffold599size46161.g7300.t1">
    <property type="protein sequence ID" value="PSAMB.scaffold599size46161.g7300.t1"/>
    <property type="gene ID" value="PSAMB.scaffold599size46161.g7300"/>
</dbReference>
<evidence type="ECO:0000313" key="5">
    <source>
        <dbReference type="WBParaSite" id="PSAMB.scaffold599size46161.g7300.t1"/>
    </source>
</evidence>
<proteinExistence type="inferred from homology"/>
<dbReference type="GO" id="GO:0019901">
    <property type="term" value="F:protein kinase binding"/>
    <property type="evidence" value="ECO:0007669"/>
    <property type="project" value="TreeGrafter"/>
</dbReference>